<comment type="catalytic activity">
    <reaction evidence="5">
        <text>O-phospho-L-seryl-[protein] + H2O = L-seryl-[protein] + phosphate</text>
        <dbReference type="Rhea" id="RHEA:20629"/>
        <dbReference type="Rhea" id="RHEA-COMP:9863"/>
        <dbReference type="Rhea" id="RHEA-COMP:11604"/>
        <dbReference type="ChEBI" id="CHEBI:15377"/>
        <dbReference type="ChEBI" id="CHEBI:29999"/>
        <dbReference type="ChEBI" id="CHEBI:43474"/>
        <dbReference type="ChEBI" id="CHEBI:83421"/>
        <dbReference type="EC" id="3.1.3.16"/>
    </reaction>
</comment>
<comment type="subcellular location">
    <subcellularLocation>
        <location evidence="1">Nucleus</location>
    </subcellularLocation>
</comment>
<dbReference type="EC" id="3.1.3.16" evidence="2"/>
<dbReference type="AlphaFoldDB" id="A0A438EL20"/>
<dbReference type="Proteomes" id="UP000288805">
    <property type="component" value="Unassembled WGS sequence"/>
</dbReference>
<feature type="signal peptide" evidence="7">
    <location>
        <begin position="1"/>
        <end position="15"/>
    </location>
</feature>
<reference evidence="8 9" key="1">
    <citation type="journal article" date="2018" name="PLoS Genet.">
        <title>Population sequencing reveals clonal diversity and ancestral inbreeding in the grapevine cultivar Chardonnay.</title>
        <authorList>
            <person name="Roach M.J."/>
            <person name="Johnson D.L."/>
            <person name="Bohlmann J."/>
            <person name="van Vuuren H.J."/>
            <person name="Jones S.J."/>
            <person name="Pretorius I.S."/>
            <person name="Schmidt S.A."/>
            <person name="Borneman A.R."/>
        </authorList>
    </citation>
    <scope>NUCLEOTIDE SEQUENCE [LARGE SCALE GENOMIC DNA]</scope>
    <source>
        <strain evidence="9">cv. Chardonnay</strain>
        <tissue evidence="8">Leaf</tissue>
    </source>
</reference>
<accession>A0A438EL20</accession>
<dbReference type="PANTHER" id="PTHR23081:SF36">
    <property type="entry name" value="RNA POLYMERASE II SUBUNIT A C-TERMINAL DOMAIN PHOSPHATASE"/>
    <property type="match status" value="1"/>
</dbReference>
<dbReference type="Gene3D" id="3.40.50.1000">
    <property type="entry name" value="HAD superfamily/HAD-like"/>
    <property type="match status" value="1"/>
</dbReference>
<feature type="chain" id="PRO_5019225287" description="protein-serine/threonine phosphatase" evidence="7">
    <location>
        <begin position="16"/>
        <end position="225"/>
    </location>
</feature>
<dbReference type="InterPro" id="IPR023214">
    <property type="entry name" value="HAD_sf"/>
</dbReference>
<name>A0A438EL20_VITVI</name>
<comment type="catalytic activity">
    <reaction evidence="6">
        <text>O-phospho-L-threonyl-[protein] + H2O = L-threonyl-[protein] + phosphate</text>
        <dbReference type="Rhea" id="RHEA:47004"/>
        <dbReference type="Rhea" id="RHEA-COMP:11060"/>
        <dbReference type="Rhea" id="RHEA-COMP:11605"/>
        <dbReference type="ChEBI" id="CHEBI:15377"/>
        <dbReference type="ChEBI" id="CHEBI:30013"/>
        <dbReference type="ChEBI" id="CHEBI:43474"/>
        <dbReference type="ChEBI" id="CHEBI:61977"/>
        <dbReference type="EC" id="3.1.3.16"/>
    </reaction>
</comment>
<organism evidence="8 9">
    <name type="scientific">Vitis vinifera</name>
    <name type="common">Grape</name>
    <dbReference type="NCBI Taxonomy" id="29760"/>
    <lineage>
        <taxon>Eukaryota</taxon>
        <taxon>Viridiplantae</taxon>
        <taxon>Streptophyta</taxon>
        <taxon>Embryophyta</taxon>
        <taxon>Tracheophyta</taxon>
        <taxon>Spermatophyta</taxon>
        <taxon>Magnoliopsida</taxon>
        <taxon>eudicotyledons</taxon>
        <taxon>Gunneridae</taxon>
        <taxon>Pentapetalae</taxon>
        <taxon>rosids</taxon>
        <taxon>Vitales</taxon>
        <taxon>Vitaceae</taxon>
        <taxon>Viteae</taxon>
        <taxon>Vitis</taxon>
    </lineage>
</organism>
<evidence type="ECO:0000256" key="3">
    <source>
        <dbReference type="ARBA" id="ARBA00022801"/>
    </source>
</evidence>
<evidence type="ECO:0000256" key="1">
    <source>
        <dbReference type="ARBA" id="ARBA00004123"/>
    </source>
</evidence>
<evidence type="ECO:0000256" key="2">
    <source>
        <dbReference type="ARBA" id="ARBA00013081"/>
    </source>
</evidence>
<keyword evidence="3" id="KW-0378">Hydrolase</keyword>
<keyword evidence="7" id="KW-0732">Signal</keyword>
<dbReference type="GO" id="GO:0005634">
    <property type="term" value="C:nucleus"/>
    <property type="evidence" value="ECO:0007669"/>
    <property type="project" value="UniProtKB-SubCell"/>
</dbReference>
<keyword evidence="4" id="KW-0539">Nucleus</keyword>
<evidence type="ECO:0000313" key="9">
    <source>
        <dbReference type="Proteomes" id="UP000288805"/>
    </source>
</evidence>
<sequence>MLCLLPFMLFPVGQPWTTDGILSWLFTSVLDPRTVYFSSSVISQADSTQRHQKGLDVVLGPKSTVLILDDTERKKIKSTAFFTGKIKSATVYPANSWESPVVASEFYVPVDNLSSHLGSYIKQSDESEPDGALATILKVLQQTHSTLFDPELSDNFSGRDVRQIHLDQKIALFLLMIVASKLGSESIRREVQKGCKIVFTRVFPAKFQADNHPLWKMAEQLGASC</sequence>
<evidence type="ECO:0000256" key="7">
    <source>
        <dbReference type="SAM" id="SignalP"/>
    </source>
</evidence>
<protein>
    <recommendedName>
        <fullName evidence="2">protein-serine/threonine phosphatase</fullName>
        <ecNumber evidence="2">3.1.3.16</ecNumber>
    </recommendedName>
</protein>
<dbReference type="PANTHER" id="PTHR23081">
    <property type="entry name" value="RNA POLYMERASE II CTD PHOSPHATASE"/>
    <property type="match status" value="1"/>
</dbReference>
<evidence type="ECO:0000256" key="4">
    <source>
        <dbReference type="ARBA" id="ARBA00023242"/>
    </source>
</evidence>
<dbReference type="InterPro" id="IPR039189">
    <property type="entry name" value="Fcp1"/>
</dbReference>
<dbReference type="GO" id="GO:0008420">
    <property type="term" value="F:RNA polymerase II CTD heptapeptide repeat phosphatase activity"/>
    <property type="evidence" value="ECO:0007669"/>
    <property type="project" value="InterPro"/>
</dbReference>
<comment type="caution">
    <text evidence="8">The sequence shown here is derived from an EMBL/GenBank/DDBJ whole genome shotgun (WGS) entry which is preliminary data.</text>
</comment>
<gene>
    <name evidence="8" type="primary">CPL4_6</name>
    <name evidence="8" type="ORF">CK203_069664</name>
</gene>
<evidence type="ECO:0000256" key="5">
    <source>
        <dbReference type="ARBA" id="ARBA00047761"/>
    </source>
</evidence>
<proteinExistence type="predicted"/>
<evidence type="ECO:0000313" key="8">
    <source>
        <dbReference type="EMBL" id="RVW48328.1"/>
    </source>
</evidence>
<evidence type="ECO:0000256" key="6">
    <source>
        <dbReference type="ARBA" id="ARBA00048336"/>
    </source>
</evidence>
<dbReference type="EMBL" id="QGNW01001255">
    <property type="protein sequence ID" value="RVW48328.1"/>
    <property type="molecule type" value="Genomic_DNA"/>
</dbReference>